<proteinExistence type="inferred from homology"/>
<keyword evidence="2" id="KW-0805">Transcription regulation</keyword>
<dbReference type="AlphaFoldDB" id="A0A7V2B252"/>
<dbReference type="InterPro" id="IPR013249">
    <property type="entry name" value="RNA_pol_sigma70_r4_t2"/>
</dbReference>
<feature type="domain" description="RNA polymerase sigma factor 70 region 4 type 2" evidence="5">
    <location>
        <begin position="149"/>
        <end position="199"/>
    </location>
</feature>
<dbReference type="InterPro" id="IPR036388">
    <property type="entry name" value="WH-like_DNA-bd_sf"/>
</dbReference>
<dbReference type="GO" id="GO:0003677">
    <property type="term" value="F:DNA binding"/>
    <property type="evidence" value="ECO:0007669"/>
    <property type="project" value="InterPro"/>
</dbReference>
<dbReference type="Pfam" id="PF08281">
    <property type="entry name" value="Sigma70_r4_2"/>
    <property type="match status" value="1"/>
</dbReference>
<reference evidence="6" key="1">
    <citation type="journal article" date="2020" name="mSystems">
        <title>Genome- and Community-Level Interaction Insights into Carbon Utilization and Element Cycling Functions of Hydrothermarchaeota in Hydrothermal Sediment.</title>
        <authorList>
            <person name="Zhou Z."/>
            <person name="Liu Y."/>
            <person name="Xu W."/>
            <person name="Pan J."/>
            <person name="Luo Z.H."/>
            <person name="Li M."/>
        </authorList>
    </citation>
    <scope>NUCLEOTIDE SEQUENCE [LARGE SCALE GENOMIC DNA]</scope>
    <source>
        <strain evidence="6">SpSt-143</strain>
    </source>
</reference>
<evidence type="ECO:0000313" key="6">
    <source>
        <dbReference type="EMBL" id="HER96883.1"/>
    </source>
</evidence>
<dbReference type="GO" id="GO:0006352">
    <property type="term" value="P:DNA-templated transcription initiation"/>
    <property type="evidence" value="ECO:0007669"/>
    <property type="project" value="InterPro"/>
</dbReference>
<dbReference type="SUPFAM" id="SSF88946">
    <property type="entry name" value="Sigma2 domain of RNA polymerase sigma factors"/>
    <property type="match status" value="1"/>
</dbReference>
<dbReference type="InterPro" id="IPR014284">
    <property type="entry name" value="RNA_pol_sigma-70_dom"/>
</dbReference>
<dbReference type="InterPro" id="IPR013325">
    <property type="entry name" value="RNA_pol_sigma_r2"/>
</dbReference>
<dbReference type="SUPFAM" id="SSF88659">
    <property type="entry name" value="Sigma3 and sigma4 domains of RNA polymerase sigma factors"/>
    <property type="match status" value="1"/>
</dbReference>
<keyword evidence="3" id="KW-0731">Sigma factor</keyword>
<evidence type="ECO:0000256" key="1">
    <source>
        <dbReference type="ARBA" id="ARBA00010641"/>
    </source>
</evidence>
<keyword evidence="4" id="KW-0804">Transcription</keyword>
<gene>
    <name evidence="6" type="ORF">ENO59_10295</name>
</gene>
<comment type="similarity">
    <text evidence="1">Belongs to the sigma-70 factor family. ECF subfamily.</text>
</comment>
<dbReference type="PANTHER" id="PTHR43133">
    <property type="entry name" value="RNA POLYMERASE ECF-TYPE SIGMA FACTO"/>
    <property type="match status" value="1"/>
</dbReference>
<dbReference type="GO" id="GO:0016987">
    <property type="term" value="F:sigma factor activity"/>
    <property type="evidence" value="ECO:0007669"/>
    <property type="project" value="UniProtKB-KW"/>
</dbReference>
<dbReference type="PANTHER" id="PTHR43133:SF51">
    <property type="entry name" value="RNA POLYMERASE SIGMA FACTOR"/>
    <property type="match status" value="1"/>
</dbReference>
<dbReference type="EMBL" id="DSGB01000006">
    <property type="protein sequence ID" value="HER96883.1"/>
    <property type="molecule type" value="Genomic_DNA"/>
</dbReference>
<dbReference type="InterPro" id="IPR039425">
    <property type="entry name" value="RNA_pol_sigma-70-like"/>
</dbReference>
<accession>A0A7V2B252</accession>
<organism evidence="6">
    <name type="scientific">Rhodothermus marinus</name>
    <name type="common">Rhodothermus obamensis</name>
    <dbReference type="NCBI Taxonomy" id="29549"/>
    <lineage>
        <taxon>Bacteria</taxon>
        <taxon>Pseudomonadati</taxon>
        <taxon>Rhodothermota</taxon>
        <taxon>Rhodothermia</taxon>
        <taxon>Rhodothermales</taxon>
        <taxon>Rhodothermaceae</taxon>
        <taxon>Rhodothermus</taxon>
    </lineage>
</organism>
<dbReference type="Gene3D" id="1.10.1740.10">
    <property type="match status" value="1"/>
</dbReference>
<protein>
    <submittedName>
        <fullName evidence="6">Sigma-70 family RNA polymerase sigma factor</fullName>
    </submittedName>
</protein>
<evidence type="ECO:0000256" key="3">
    <source>
        <dbReference type="ARBA" id="ARBA00023082"/>
    </source>
</evidence>
<evidence type="ECO:0000256" key="2">
    <source>
        <dbReference type="ARBA" id="ARBA00023015"/>
    </source>
</evidence>
<name>A0A7V2B252_RHOMR</name>
<dbReference type="InterPro" id="IPR013324">
    <property type="entry name" value="RNA_pol_sigma_r3/r4-like"/>
</dbReference>
<dbReference type="Gene3D" id="1.10.10.10">
    <property type="entry name" value="Winged helix-like DNA-binding domain superfamily/Winged helix DNA-binding domain"/>
    <property type="match status" value="1"/>
</dbReference>
<sequence>MEPAAELTSIDVLARRLPFSLDDYTRVGELYVRWRQHRTPEAQELLEIWLYCYVLRYFFIKALQNPRLSVVGLEALVGETFLRLRSNLDSVRYPERFVAWVASACRHAFLNHLRHQMRPDALVDEEEEGSEEPIDSLQAEDLSLWVSAVVAAIGRLPNFLREVARLALLERLSYEEISRSLRKPPPTIRVYLHRALERLRTDPELQEFRALLEA</sequence>
<evidence type="ECO:0000259" key="5">
    <source>
        <dbReference type="Pfam" id="PF08281"/>
    </source>
</evidence>
<evidence type="ECO:0000256" key="4">
    <source>
        <dbReference type="ARBA" id="ARBA00023163"/>
    </source>
</evidence>
<comment type="caution">
    <text evidence="6">The sequence shown here is derived from an EMBL/GenBank/DDBJ whole genome shotgun (WGS) entry which is preliminary data.</text>
</comment>
<dbReference type="NCBIfam" id="TIGR02937">
    <property type="entry name" value="sigma70-ECF"/>
    <property type="match status" value="1"/>
</dbReference>